<reference evidence="2 3" key="1">
    <citation type="submission" date="2018-03" db="EMBL/GenBank/DDBJ databases">
        <title>Cross-interface Injection: A General Nanoliter Liquid Handling Method Applied to Single Cells Genome Amplification Automated Nanoliter Liquid Handling Applied to Single Cell Multiple Displacement Amplification.</title>
        <authorList>
            <person name="Yun J."/>
            <person name="Xu P."/>
            <person name="Xu J."/>
            <person name="Dai X."/>
            <person name="Wang Y."/>
            <person name="Zheng X."/>
            <person name="Cao C."/>
            <person name="Yi Q."/>
            <person name="Zhu Y."/>
            <person name="Wang L."/>
            <person name="Dong Z."/>
            <person name="Huang Y."/>
            <person name="Huang L."/>
            <person name="Du W."/>
        </authorList>
    </citation>
    <scope>NUCLEOTIDE SEQUENCE [LARGE SCALE GENOMIC DNA]</scope>
    <source>
        <strain evidence="2 3">Z-D1-2</strain>
    </source>
</reference>
<name>A0A2T4DR22_9BACT</name>
<dbReference type="Proteomes" id="UP000240608">
    <property type="component" value="Unassembled WGS sequence"/>
</dbReference>
<feature type="transmembrane region" description="Helical" evidence="1">
    <location>
        <begin position="347"/>
        <end position="369"/>
    </location>
</feature>
<feature type="transmembrane region" description="Helical" evidence="1">
    <location>
        <begin position="6"/>
        <end position="37"/>
    </location>
</feature>
<sequence length="404" mass="46266">MTGLTILDIFISLVFLFLLYSLLATTIVEAIASFLGLRARNLSTGIKRMLNDEKQSEEASTKLKALWQSAKKAITGFNNRAEGLHKIFYQQPAIKYMGKNSFQSKPSYMSSKAFSETLLNLLVKGPNASAVDNINGNLGKARFSDLEEIRTTQDYILSEIQKINTIANANIPLKNAQNSFKQLLLETKRKADHWHKMHVWQNRMNQLTIEPETKAFLNNLWSQCNDDLEKFEYKLQNWFEEYSERFTGWYKRKISLLIFVVGLLLAVCFNVDTIKIARDLSENEQMRNTVLAAATNFYETHKDSEFEDIPFNEVKKELANYNSFLSCPDDLNECSCYASWLDKFHKAFMSFLGYLITAFAISLGGPFWFDVLNKLIKLRTSIKPKDQLQTPGNLETSNKPNAVG</sequence>
<dbReference type="EMBL" id="PYVU01000062">
    <property type="protein sequence ID" value="PTB96188.1"/>
    <property type="molecule type" value="Genomic_DNA"/>
</dbReference>
<feature type="transmembrane region" description="Helical" evidence="1">
    <location>
        <begin position="254"/>
        <end position="277"/>
    </location>
</feature>
<protein>
    <submittedName>
        <fullName evidence="2">Uncharacterized protein</fullName>
    </submittedName>
</protein>
<evidence type="ECO:0000313" key="2">
    <source>
        <dbReference type="EMBL" id="PTB96188.1"/>
    </source>
</evidence>
<evidence type="ECO:0000256" key="1">
    <source>
        <dbReference type="SAM" id="Phobius"/>
    </source>
</evidence>
<organism evidence="2 3">
    <name type="scientific">Marivirga lumbricoides</name>
    <dbReference type="NCBI Taxonomy" id="1046115"/>
    <lineage>
        <taxon>Bacteria</taxon>
        <taxon>Pseudomonadati</taxon>
        <taxon>Bacteroidota</taxon>
        <taxon>Cytophagia</taxon>
        <taxon>Cytophagales</taxon>
        <taxon>Marivirgaceae</taxon>
        <taxon>Marivirga</taxon>
    </lineage>
</organism>
<evidence type="ECO:0000313" key="3">
    <source>
        <dbReference type="Proteomes" id="UP000240608"/>
    </source>
</evidence>
<proteinExistence type="predicted"/>
<dbReference type="AlphaFoldDB" id="A0A2T4DR22"/>
<keyword evidence="1" id="KW-1133">Transmembrane helix</keyword>
<keyword evidence="1" id="KW-0812">Transmembrane</keyword>
<accession>A0A2T4DR22</accession>
<gene>
    <name evidence="2" type="ORF">C9994_08405</name>
</gene>
<keyword evidence="1" id="KW-0472">Membrane</keyword>
<comment type="caution">
    <text evidence="2">The sequence shown here is derived from an EMBL/GenBank/DDBJ whole genome shotgun (WGS) entry which is preliminary data.</text>
</comment>